<protein>
    <submittedName>
        <fullName evidence="1">Oxalate:formate antiporter</fullName>
    </submittedName>
</protein>
<dbReference type="RefSeq" id="WP_185672545.1">
    <property type="nucleotide sequence ID" value="NZ_JACJVP010000051.1"/>
</dbReference>
<sequence>MTLSAFESFLETTKRELSRDERFLALLAGGSLLSGTMDEFSDLDLILVYAPEHREAIMADRLSIAGRFGSLLSAFTGEHVGEPRLVICLFGPPALHVDLKFVTPSELERRIENPSVLWERGAEIGRVLERTSPAYPALDRQAIEDRFWVWVHYAATKLGRGELFECMDTITFIRSQVLGPLLAIANGQPPRGVRRVEQWGGPAVEELAETIPLNSRESCYRALLACIGMYVRLREPSGDLVVRREAEEIALAYLNDVYVRAQAN</sequence>
<proteinExistence type="predicted"/>
<organism evidence="1 2">
    <name type="scientific">Cohnella nanjingensis</name>
    <dbReference type="NCBI Taxonomy" id="1387779"/>
    <lineage>
        <taxon>Bacteria</taxon>
        <taxon>Bacillati</taxon>
        <taxon>Bacillota</taxon>
        <taxon>Bacilli</taxon>
        <taxon>Bacillales</taxon>
        <taxon>Paenibacillaceae</taxon>
        <taxon>Cohnella</taxon>
    </lineage>
</organism>
<dbReference type="SUPFAM" id="SSF81301">
    <property type="entry name" value="Nucleotidyltransferase"/>
    <property type="match status" value="1"/>
</dbReference>
<dbReference type="EMBL" id="JACJVP010000051">
    <property type="protein sequence ID" value="MBB6674685.1"/>
    <property type="molecule type" value="Genomic_DNA"/>
</dbReference>
<dbReference type="Gene3D" id="1.20.120.330">
    <property type="entry name" value="Nucleotidyltransferases domain 2"/>
    <property type="match status" value="1"/>
</dbReference>
<comment type="caution">
    <text evidence="1">The sequence shown here is derived from an EMBL/GenBank/DDBJ whole genome shotgun (WGS) entry which is preliminary data.</text>
</comment>
<dbReference type="InterPro" id="IPR043519">
    <property type="entry name" value="NT_sf"/>
</dbReference>
<evidence type="ECO:0000313" key="2">
    <source>
        <dbReference type="Proteomes" id="UP000547209"/>
    </source>
</evidence>
<dbReference type="Proteomes" id="UP000547209">
    <property type="component" value="Unassembled WGS sequence"/>
</dbReference>
<evidence type="ECO:0000313" key="1">
    <source>
        <dbReference type="EMBL" id="MBB6674685.1"/>
    </source>
</evidence>
<dbReference type="Gene3D" id="3.30.460.10">
    <property type="entry name" value="Beta Polymerase, domain 2"/>
    <property type="match status" value="1"/>
</dbReference>
<dbReference type="AlphaFoldDB" id="A0A7X0RYI7"/>
<keyword evidence="2" id="KW-1185">Reference proteome</keyword>
<name>A0A7X0RYI7_9BACL</name>
<reference evidence="1 2" key="1">
    <citation type="submission" date="2020-08" db="EMBL/GenBank/DDBJ databases">
        <title>Cohnella phylogeny.</title>
        <authorList>
            <person name="Dunlap C."/>
        </authorList>
    </citation>
    <scope>NUCLEOTIDE SEQUENCE [LARGE SCALE GENOMIC DNA]</scope>
    <source>
        <strain evidence="1 2">DSM 28246</strain>
    </source>
</reference>
<accession>A0A7X0RYI7</accession>
<gene>
    <name evidence="1" type="ORF">H7C19_28785</name>
</gene>